<accession>A0A4Y9FUG2</accession>
<keyword evidence="3" id="KW-1185">Reference proteome</keyword>
<reference evidence="2 3" key="1">
    <citation type="submission" date="2019-03" db="EMBL/GenBank/DDBJ databases">
        <title>Diversity of the mouse oral microbiome.</title>
        <authorList>
            <person name="Joseph S."/>
            <person name="Aduse-Opoku J."/>
            <person name="Curtis M."/>
            <person name="Wade W."/>
            <person name="Hashim A."/>
        </authorList>
    </citation>
    <scope>NUCLEOTIDE SEQUENCE [LARGE SCALE GENOMIC DNA]</scope>
    <source>
        <strain evidence="2 3">P1012</strain>
    </source>
</reference>
<keyword evidence="1" id="KW-1133">Transmembrane helix</keyword>
<evidence type="ECO:0000313" key="3">
    <source>
        <dbReference type="Proteomes" id="UP000298358"/>
    </source>
</evidence>
<keyword evidence="1" id="KW-0812">Transmembrane</keyword>
<gene>
    <name evidence="2" type="ORF">E4U02_09555</name>
</gene>
<dbReference type="AlphaFoldDB" id="A0A4Y9FUG2"/>
<protein>
    <submittedName>
        <fullName evidence="2">Pilus assembly protein</fullName>
    </submittedName>
</protein>
<evidence type="ECO:0000313" key="2">
    <source>
        <dbReference type="EMBL" id="TFU32640.1"/>
    </source>
</evidence>
<organism evidence="2 3">
    <name type="scientific">Microbacterium paludicola</name>
    <dbReference type="NCBI Taxonomy" id="300019"/>
    <lineage>
        <taxon>Bacteria</taxon>
        <taxon>Bacillati</taxon>
        <taxon>Actinomycetota</taxon>
        <taxon>Actinomycetes</taxon>
        <taxon>Micrococcales</taxon>
        <taxon>Microbacteriaceae</taxon>
        <taxon>Microbacterium</taxon>
    </lineage>
</organism>
<dbReference type="OrthoDB" id="4869119at2"/>
<keyword evidence="1" id="KW-0472">Membrane</keyword>
<dbReference type="Proteomes" id="UP000298358">
    <property type="component" value="Unassembled WGS sequence"/>
</dbReference>
<proteinExistence type="predicted"/>
<comment type="caution">
    <text evidence="2">The sequence shown here is derived from an EMBL/GenBank/DDBJ whole genome shotgun (WGS) entry which is preliminary data.</text>
</comment>
<sequence length="148" mass="15219">MLARIRHLLSRPERGTSTLEVAAWGVPMALFLVLMGASVRMMTAEQAVQSAAASAARAASFESTDAAAADAARAFAHSSLQQSGVECAGMNVTIQAVGLQAAIGTIGRVTAHVSCTVDLARAALVGLPGSRELRASVTVPVDAFRERG</sequence>
<evidence type="ECO:0000256" key="1">
    <source>
        <dbReference type="SAM" id="Phobius"/>
    </source>
</evidence>
<dbReference type="RefSeq" id="WP_135114613.1">
    <property type="nucleotide sequence ID" value="NZ_JADGLL010000021.1"/>
</dbReference>
<feature type="transmembrane region" description="Helical" evidence="1">
    <location>
        <begin position="21"/>
        <end position="42"/>
    </location>
</feature>
<name>A0A4Y9FUG2_9MICO</name>
<dbReference type="EMBL" id="SPQB01000021">
    <property type="protein sequence ID" value="TFU32640.1"/>
    <property type="molecule type" value="Genomic_DNA"/>
</dbReference>